<feature type="transmembrane region" description="Helical" evidence="1">
    <location>
        <begin position="6"/>
        <end position="26"/>
    </location>
</feature>
<keyword evidence="1" id="KW-0812">Transmembrane</keyword>
<feature type="transmembrane region" description="Helical" evidence="1">
    <location>
        <begin position="60"/>
        <end position="83"/>
    </location>
</feature>
<feature type="transmembrane region" description="Helical" evidence="1">
    <location>
        <begin position="89"/>
        <end position="109"/>
    </location>
</feature>
<proteinExistence type="predicted"/>
<evidence type="ECO:0000313" key="3">
    <source>
        <dbReference type="Proteomes" id="UP000527355"/>
    </source>
</evidence>
<dbReference type="Proteomes" id="UP000527355">
    <property type="component" value="Unassembled WGS sequence"/>
</dbReference>
<name>A0A7J8ALH9_MYOMY</name>
<keyword evidence="3" id="KW-1185">Reference proteome</keyword>
<dbReference type="EMBL" id="JABWUV010000001">
    <property type="protein sequence ID" value="KAF6387393.1"/>
    <property type="molecule type" value="Genomic_DNA"/>
</dbReference>
<reference evidence="2 3" key="1">
    <citation type="journal article" date="2020" name="Nature">
        <title>Six reference-quality genomes reveal evolution of bat adaptations.</title>
        <authorList>
            <person name="Jebb D."/>
            <person name="Huang Z."/>
            <person name="Pippel M."/>
            <person name="Hughes G.M."/>
            <person name="Lavrichenko K."/>
            <person name="Devanna P."/>
            <person name="Winkler S."/>
            <person name="Jermiin L.S."/>
            <person name="Skirmuntt E.C."/>
            <person name="Katzourakis A."/>
            <person name="Burkitt-Gray L."/>
            <person name="Ray D.A."/>
            <person name="Sullivan K.A.M."/>
            <person name="Roscito J.G."/>
            <person name="Kirilenko B.M."/>
            <person name="Davalos L.M."/>
            <person name="Corthals A.P."/>
            <person name="Power M.L."/>
            <person name="Jones G."/>
            <person name="Ransome R.D."/>
            <person name="Dechmann D.K.N."/>
            <person name="Locatelli A.G."/>
            <person name="Puechmaille S.J."/>
            <person name="Fedrigo O."/>
            <person name="Jarvis E.D."/>
            <person name="Hiller M."/>
            <person name="Vernes S.C."/>
            <person name="Myers E.W."/>
            <person name="Teeling E.C."/>
        </authorList>
    </citation>
    <scope>NUCLEOTIDE SEQUENCE [LARGE SCALE GENOMIC DNA]</scope>
    <source>
        <strain evidence="2">MMyoMyo1</strain>
        <tissue evidence="2">Flight muscle</tissue>
    </source>
</reference>
<protein>
    <submittedName>
        <fullName evidence="2">Uncharacterized protein</fullName>
    </submittedName>
</protein>
<keyword evidence="1" id="KW-1133">Transmembrane helix</keyword>
<evidence type="ECO:0000313" key="2">
    <source>
        <dbReference type="EMBL" id="KAF6387393.1"/>
    </source>
</evidence>
<evidence type="ECO:0000256" key="1">
    <source>
        <dbReference type="SAM" id="Phobius"/>
    </source>
</evidence>
<accession>A0A7J8ALH9</accession>
<organism evidence="2 3">
    <name type="scientific">Myotis myotis</name>
    <name type="common">Greater mouse-eared bat</name>
    <name type="synonym">Vespertilio myotis</name>
    <dbReference type="NCBI Taxonomy" id="51298"/>
    <lineage>
        <taxon>Eukaryota</taxon>
        <taxon>Metazoa</taxon>
        <taxon>Chordata</taxon>
        <taxon>Craniata</taxon>
        <taxon>Vertebrata</taxon>
        <taxon>Euteleostomi</taxon>
        <taxon>Mammalia</taxon>
        <taxon>Eutheria</taxon>
        <taxon>Laurasiatheria</taxon>
        <taxon>Chiroptera</taxon>
        <taxon>Yangochiroptera</taxon>
        <taxon>Vespertilionidae</taxon>
        <taxon>Myotis</taxon>
    </lineage>
</organism>
<keyword evidence="1" id="KW-0472">Membrane</keyword>
<comment type="caution">
    <text evidence="2">The sequence shown here is derived from an EMBL/GenBank/DDBJ whole genome shotgun (WGS) entry which is preliminary data.</text>
</comment>
<sequence length="138" mass="16192">MLVHLIMPHMSLNLHSFFFILFFSYFSNCKTSIDQSLRLLNLSPVSSLLMLRPSTSYCSFLLQNSIWFFLITTSLLIFCLMKYHHNFLYFFKHSFCCCCSLNIIIIATLKSLSAKMTFQALKKHFLVFSFPCIWVILS</sequence>
<gene>
    <name evidence="2" type="ORF">mMyoMyo1_007895</name>
</gene>
<dbReference type="AlphaFoldDB" id="A0A7J8ALH9"/>